<comment type="caution">
    <text evidence="1">The sequence shown here is derived from an EMBL/GenBank/DDBJ whole genome shotgun (WGS) entry which is preliminary data.</text>
</comment>
<evidence type="ECO:0000313" key="1">
    <source>
        <dbReference type="EMBL" id="MBS8259750.1"/>
    </source>
</evidence>
<reference evidence="1" key="2">
    <citation type="journal article" date="2021" name="Microorganisms">
        <title>Bacterial Dimethylsulfoniopropionate Biosynthesis in the East China Sea.</title>
        <authorList>
            <person name="Liu J."/>
            <person name="Zhang Y."/>
            <person name="Liu J."/>
            <person name="Zhong H."/>
            <person name="Williams B.T."/>
            <person name="Zheng Y."/>
            <person name="Curson A.R.J."/>
            <person name="Sun C."/>
            <person name="Sun H."/>
            <person name="Song D."/>
            <person name="Wagner Mackenzie B."/>
            <person name="Bermejo Martinez A."/>
            <person name="Todd J.D."/>
            <person name="Zhang X.H."/>
        </authorList>
    </citation>
    <scope>NUCLEOTIDE SEQUENCE</scope>
    <source>
        <strain evidence="1">AESS21</strain>
    </source>
</reference>
<evidence type="ECO:0000313" key="2">
    <source>
        <dbReference type="Proteomes" id="UP000705379"/>
    </source>
</evidence>
<accession>A0A944GSR5</accession>
<protein>
    <submittedName>
        <fullName evidence="1">Uncharacterized protein</fullName>
    </submittedName>
</protein>
<gene>
    <name evidence="1" type="ORF">DYI23_05915</name>
</gene>
<dbReference type="AlphaFoldDB" id="A0A944GSR5"/>
<reference evidence="1" key="1">
    <citation type="submission" date="2018-08" db="EMBL/GenBank/DDBJ databases">
        <authorList>
            <person name="Jin W."/>
            <person name="Wang H."/>
            <person name="Yang Y."/>
            <person name="Li M."/>
            <person name="Liu J."/>
        </authorList>
    </citation>
    <scope>NUCLEOTIDE SEQUENCE</scope>
    <source>
        <strain evidence="1">AESS21</strain>
    </source>
</reference>
<organism evidence="1 2">
    <name type="scientific">Roseibium polysiphoniae</name>
    <dbReference type="NCBI Taxonomy" id="2571221"/>
    <lineage>
        <taxon>Bacteria</taxon>
        <taxon>Pseudomonadati</taxon>
        <taxon>Pseudomonadota</taxon>
        <taxon>Alphaproteobacteria</taxon>
        <taxon>Hyphomicrobiales</taxon>
        <taxon>Stappiaceae</taxon>
        <taxon>Roseibium</taxon>
    </lineage>
</organism>
<proteinExistence type="predicted"/>
<sequence length="96" mass="10702">MTNDLLCLIDRFLDAYQSTGRRMGDTTFGLRACKNGRLVSRLRQGLGRTVHTDAAAREFIRAESERFGISHLVFSVTFEEAQVAAEPDIEIIGAKL</sequence>
<dbReference type="Proteomes" id="UP000705379">
    <property type="component" value="Unassembled WGS sequence"/>
</dbReference>
<dbReference type="EMBL" id="QTKU01000001">
    <property type="protein sequence ID" value="MBS8259750.1"/>
    <property type="molecule type" value="Genomic_DNA"/>
</dbReference>
<name>A0A944GSR5_9HYPH</name>